<feature type="region of interest" description="Disordered" evidence="1">
    <location>
        <begin position="54"/>
        <end position="83"/>
    </location>
</feature>
<comment type="caution">
    <text evidence="3">The sequence shown here is derived from an EMBL/GenBank/DDBJ whole genome shotgun (WGS) entry which is preliminary data.</text>
</comment>
<organism evidence="3 4">
    <name type="scientific">Novacetimonas hansenii</name>
    <name type="common">Komagataeibacter hansenii</name>
    <dbReference type="NCBI Taxonomy" id="436"/>
    <lineage>
        <taxon>Bacteria</taxon>
        <taxon>Pseudomonadati</taxon>
        <taxon>Pseudomonadota</taxon>
        <taxon>Alphaproteobacteria</taxon>
        <taxon>Acetobacterales</taxon>
        <taxon>Acetobacteraceae</taxon>
        <taxon>Novacetimonas</taxon>
    </lineage>
</organism>
<dbReference type="EMBL" id="BJNN01000127">
    <property type="protein sequence ID" value="GEC64624.1"/>
    <property type="molecule type" value="Genomic_DNA"/>
</dbReference>
<protein>
    <recommendedName>
        <fullName evidence="2">Phage capsid-like C-terminal domain-containing protein</fullName>
    </recommendedName>
</protein>
<dbReference type="RefSeq" id="WP_080937654.1">
    <property type="nucleotide sequence ID" value="NZ_BJNN01000127.1"/>
</dbReference>
<accession>A0ABQ0SH70</accession>
<reference evidence="3 4" key="1">
    <citation type="submission" date="2019-06" db="EMBL/GenBank/DDBJ databases">
        <title>Whole genome shotgun sequence of Komagataeibacter hansenii NBRC 14820.</title>
        <authorList>
            <person name="Hosoyama A."/>
            <person name="Uohara A."/>
            <person name="Ohji S."/>
            <person name="Ichikawa N."/>
        </authorList>
    </citation>
    <scope>NUCLEOTIDE SEQUENCE [LARGE SCALE GENOMIC DNA]</scope>
    <source>
        <strain evidence="3 4">NBRC 14820</strain>
    </source>
</reference>
<evidence type="ECO:0000259" key="2">
    <source>
        <dbReference type="Pfam" id="PF05065"/>
    </source>
</evidence>
<feature type="region of interest" description="Disordered" evidence="1">
    <location>
        <begin position="466"/>
        <end position="498"/>
    </location>
</feature>
<keyword evidence="4" id="KW-1185">Reference proteome</keyword>
<feature type="domain" description="Phage capsid-like C-terminal" evidence="2">
    <location>
        <begin position="216"/>
        <end position="383"/>
    </location>
</feature>
<sequence>MAISIKELKKQVSLLKSDLKDISDDIIDGDMKDEDTSDLNEKYEELKNKISKLEAGIKRKEEEEEKEDDQEEDHDDVSEKSYSAPAIVKYTGNKCDTDNELRKAARHVISRAWAANPMLGEKGAAKRFQQEFGKEAFDREIVKSGPGMVGSFNFQAPNYRPDMLIPLLNKNIVTTEFVRNVDLKDNNLIAPRVISPSSGAFNLENGLISTSNIGSDVVTVEGQFYGSILYYTKQALNFSGGILEDLIVEEMQSRHKLTVEQILFNSTGLNNAPMGMKGYTSGTQNIVSSDFSTVSDSSAASAQAAIQQFADLIATTDAKMRNAGDYSERYLIVPELVLGKIKSRVTQLGNFVFANILDGDLFGVKVLSSSNISTNEDSLVTGATATGKVAPCYLVSKDKLWQGNGNFYAFEQFNAGTVDSTNLVQQVGQAYRLVDTMATALTNDISLFRLEINGFVDAVDNSNTAYEQPASGDVSTATGIGKAKTSGTGSSTSTTTGS</sequence>
<dbReference type="SUPFAM" id="SSF56563">
    <property type="entry name" value="Major capsid protein gp5"/>
    <property type="match status" value="1"/>
</dbReference>
<dbReference type="Pfam" id="PF05065">
    <property type="entry name" value="Phage_capsid"/>
    <property type="match status" value="1"/>
</dbReference>
<evidence type="ECO:0000313" key="3">
    <source>
        <dbReference type="EMBL" id="GEC64624.1"/>
    </source>
</evidence>
<evidence type="ECO:0000313" key="4">
    <source>
        <dbReference type="Proteomes" id="UP000319478"/>
    </source>
</evidence>
<feature type="compositionally biased region" description="Acidic residues" evidence="1">
    <location>
        <begin position="62"/>
        <end position="76"/>
    </location>
</feature>
<dbReference type="Proteomes" id="UP000319478">
    <property type="component" value="Unassembled WGS sequence"/>
</dbReference>
<feature type="compositionally biased region" description="Low complexity" evidence="1">
    <location>
        <begin position="476"/>
        <end position="498"/>
    </location>
</feature>
<gene>
    <name evidence="3" type="ORF">GHA01_24730</name>
</gene>
<proteinExistence type="predicted"/>
<dbReference type="InterPro" id="IPR054612">
    <property type="entry name" value="Phage_capsid-like_C"/>
</dbReference>
<evidence type="ECO:0000256" key="1">
    <source>
        <dbReference type="SAM" id="MobiDB-lite"/>
    </source>
</evidence>
<name>A0ABQ0SH70_NOVHA</name>